<dbReference type="InterPro" id="IPR050319">
    <property type="entry name" value="ABC_transp_ATP-bind"/>
</dbReference>
<reference evidence="8" key="1">
    <citation type="journal article" date="2019" name="Int. J. Syst. Evol. Microbiol.">
        <title>The Global Catalogue of Microorganisms (GCM) 10K type strain sequencing project: providing services to taxonomists for standard genome sequencing and annotation.</title>
        <authorList>
            <consortium name="The Broad Institute Genomics Platform"/>
            <consortium name="The Broad Institute Genome Sequencing Center for Infectious Disease"/>
            <person name="Wu L."/>
            <person name="Ma J."/>
        </authorList>
    </citation>
    <scope>NUCLEOTIDE SEQUENCE [LARGE SCALE GENOMIC DNA]</scope>
    <source>
        <strain evidence="8">CGMCC 1.12478</strain>
    </source>
</reference>
<dbReference type="EMBL" id="BMFC01000007">
    <property type="protein sequence ID" value="GGC09559.1"/>
    <property type="molecule type" value="Genomic_DNA"/>
</dbReference>
<proteinExistence type="inferred from homology"/>
<accession>A0ABQ1KUA8</accession>
<dbReference type="SMART" id="SM00382">
    <property type="entry name" value="AAA"/>
    <property type="match status" value="2"/>
</dbReference>
<dbReference type="InterPro" id="IPR017871">
    <property type="entry name" value="ABC_transporter-like_CS"/>
</dbReference>
<evidence type="ECO:0000256" key="3">
    <source>
        <dbReference type="ARBA" id="ARBA00022448"/>
    </source>
</evidence>
<dbReference type="Pfam" id="PF00005">
    <property type="entry name" value="ABC_tran"/>
    <property type="match status" value="2"/>
</dbReference>
<comment type="caution">
    <text evidence="7">The sequence shown here is derived from an EMBL/GenBank/DDBJ whole genome shotgun (WGS) entry which is preliminary data.</text>
</comment>
<evidence type="ECO:0000256" key="4">
    <source>
        <dbReference type="ARBA" id="ARBA00022741"/>
    </source>
</evidence>
<protein>
    <submittedName>
        <fullName evidence="7">ABC transporter ATP-binding protein</fullName>
    </submittedName>
</protein>
<dbReference type="PANTHER" id="PTHR43776">
    <property type="entry name" value="TRANSPORT ATP-BINDING PROTEIN"/>
    <property type="match status" value="1"/>
</dbReference>
<dbReference type="InterPro" id="IPR003439">
    <property type="entry name" value="ABC_transporter-like_ATP-bd"/>
</dbReference>
<comment type="subcellular location">
    <subcellularLocation>
        <location evidence="1">Cell inner membrane</location>
        <topology evidence="1">Peripheral membrane protein</topology>
    </subcellularLocation>
</comment>
<keyword evidence="3" id="KW-0813">Transport</keyword>
<dbReference type="PROSITE" id="PS00211">
    <property type="entry name" value="ABC_TRANSPORTER_1"/>
    <property type="match status" value="2"/>
</dbReference>
<comment type="similarity">
    <text evidence="2">Belongs to the ABC transporter superfamily.</text>
</comment>
<name>A0ABQ1KUA8_9RHOB</name>
<evidence type="ECO:0000313" key="8">
    <source>
        <dbReference type="Proteomes" id="UP000645462"/>
    </source>
</evidence>
<dbReference type="CDD" id="cd03257">
    <property type="entry name" value="ABC_NikE_OppD_transporters"/>
    <property type="match status" value="2"/>
</dbReference>
<keyword evidence="5 7" id="KW-0067">ATP-binding</keyword>
<dbReference type="Pfam" id="PF08352">
    <property type="entry name" value="oligo_HPY"/>
    <property type="match status" value="1"/>
</dbReference>
<dbReference type="NCBIfam" id="NF008453">
    <property type="entry name" value="PRK11308.1"/>
    <property type="match status" value="2"/>
</dbReference>
<dbReference type="InterPro" id="IPR003593">
    <property type="entry name" value="AAA+_ATPase"/>
</dbReference>
<sequence length="579" mass="62740">MLKVEGLCVQFKHRGGASLAVENVSLDVAQGEIHGLVGESGAGKSTIGAAIMGLLPAAGEIAAGTLMLGDTDLRRLSPVEAHRLRGKRISMIFQDPQTSLNPLMTIEAQLIETILAHEDISTDAARRRAIDLLEEIGIANAETRIRAYPHQFSGGMRQRVVIALALCTNPELIIADEPTTALDVAVQAQVLDLIRRLARTRGVGFILITHDIGVIAQVSDRVTVLRGGKVMEQGETARVLGQPEHAYTTALMAAVPPLGRRLDRFRLPRVAGEAEIATQVDLAREAEDWLMAGTGTGPGPALDISGITVRFRGERRGLFGAREDFTALEDVSLSVRPGTVMGLVGESGSGKSTLAKVIAALVQPVKGDMRLDGARLPPMRSRARSDPSRRMVQMVFQDPYSSLNSRHRVIDILSEPLWLYGLERDAARRDRLARAMLGLVGLMPEAADRYPHQFSGGQRQRIAVARALLSRPGLLLCDEPTSALDVSIQAQILNLLKDMQARFGLTTLFISHNLAVVRQMSDDIAVLKDGRLVETGLSEAFFAAPTASYSRDLLAQTPTVRFDGETSPATRAKHSIRRE</sequence>
<organism evidence="7 8">
    <name type="scientific">Marivita lacus</name>
    <dbReference type="NCBI Taxonomy" id="1323742"/>
    <lineage>
        <taxon>Bacteria</taxon>
        <taxon>Pseudomonadati</taxon>
        <taxon>Pseudomonadota</taxon>
        <taxon>Alphaproteobacteria</taxon>
        <taxon>Rhodobacterales</taxon>
        <taxon>Roseobacteraceae</taxon>
        <taxon>Marivita</taxon>
    </lineage>
</organism>
<dbReference type="PROSITE" id="PS50893">
    <property type="entry name" value="ABC_TRANSPORTER_2"/>
    <property type="match status" value="2"/>
</dbReference>
<evidence type="ECO:0000256" key="2">
    <source>
        <dbReference type="ARBA" id="ARBA00005417"/>
    </source>
</evidence>
<dbReference type="Gene3D" id="3.40.50.300">
    <property type="entry name" value="P-loop containing nucleotide triphosphate hydrolases"/>
    <property type="match status" value="2"/>
</dbReference>
<dbReference type="InterPro" id="IPR013563">
    <property type="entry name" value="Oligopep_ABC_C"/>
</dbReference>
<feature type="domain" description="ABC transporter" evidence="6">
    <location>
        <begin position="2"/>
        <end position="252"/>
    </location>
</feature>
<feature type="domain" description="ABC transporter" evidence="6">
    <location>
        <begin position="309"/>
        <end position="554"/>
    </location>
</feature>
<gene>
    <name evidence="7" type="ORF">GCM10011363_27760</name>
</gene>
<dbReference type="PANTHER" id="PTHR43776:SF7">
    <property type="entry name" value="D,D-DIPEPTIDE TRANSPORT ATP-BINDING PROTEIN DDPF-RELATED"/>
    <property type="match status" value="1"/>
</dbReference>
<dbReference type="GO" id="GO:0005524">
    <property type="term" value="F:ATP binding"/>
    <property type="evidence" value="ECO:0007669"/>
    <property type="project" value="UniProtKB-KW"/>
</dbReference>
<dbReference type="Proteomes" id="UP000645462">
    <property type="component" value="Unassembled WGS sequence"/>
</dbReference>
<keyword evidence="4" id="KW-0547">Nucleotide-binding</keyword>
<evidence type="ECO:0000313" key="7">
    <source>
        <dbReference type="EMBL" id="GGC09559.1"/>
    </source>
</evidence>
<evidence type="ECO:0000259" key="6">
    <source>
        <dbReference type="PROSITE" id="PS50893"/>
    </source>
</evidence>
<evidence type="ECO:0000256" key="1">
    <source>
        <dbReference type="ARBA" id="ARBA00004417"/>
    </source>
</evidence>
<evidence type="ECO:0000256" key="5">
    <source>
        <dbReference type="ARBA" id="ARBA00022840"/>
    </source>
</evidence>
<dbReference type="InterPro" id="IPR027417">
    <property type="entry name" value="P-loop_NTPase"/>
</dbReference>
<dbReference type="SUPFAM" id="SSF52540">
    <property type="entry name" value="P-loop containing nucleoside triphosphate hydrolases"/>
    <property type="match status" value="2"/>
</dbReference>
<keyword evidence="8" id="KW-1185">Reference proteome</keyword>